<dbReference type="EMBL" id="BPQG01000007">
    <property type="protein sequence ID" value="GJD43019.1"/>
    <property type="molecule type" value="Genomic_DNA"/>
</dbReference>
<reference evidence="1 2" key="1">
    <citation type="journal article" date="2021" name="Front. Microbiol.">
        <title>Comprehensive Comparative Genomics and Phenotyping of Methylobacterium Species.</title>
        <authorList>
            <person name="Alessa O."/>
            <person name="Ogura Y."/>
            <person name="Fujitani Y."/>
            <person name="Takami H."/>
            <person name="Hayashi T."/>
            <person name="Sahin N."/>
            <person name="Tani A."/>
        </authorList>
    </citation>
    <scope>NUCLEOTIDE SEQUENCE [LARGE SCALE GENOMIC DNA]</scope>
    <source>
        <strain evidence="1 2">DSM 23679</strain>
    </source>
</reference>
<comment type="caution">
    <text evidence="1">The sequence shown here is derived from an EMBL/GenBank/DDBJ whole genome shotgun (WGS) entry which is preliminary data.</text>
</comment>
<dbReference type="Proteomes" id="UP001055117">
    <property type="component" value="Unassembled WGS sequence"/>
</dbReference>
<dbReference type="InterPro" id="IPR051082">
    <property type="entry name" value="Pentapeptide-BTB/POZ_domain"/>
</dbReference>
<dbReference type="PANTHER" id="PTHR14136:SF17">
    <property type="entry name" value="BTB_POZ DOMAIN-CONTAINING PROTEIN KCTD9"/>
    <property type="match status" value="1"/>
</dbReference>
<evidence type="ECO:0000313" key="2">
    <source>
        <dbReference type="Proteomes" id="UP001055117"/>
    </source>
</evidence>
<evidence type="ECO:0008006" key="3">
    <source>
        <dbReference type="Google" id="ProtNLM"/>
    </source>
</evidence>
<dbReference type="InterPro" id="IPR001646">
    <property type="entry name" value="5peptide_repeat"/>
</dbReference>
<dbReference type="SUPFAM" id="SSF141571">
    <property type="entry name" value="Pentapeptide repeat-like"/>
    <property type="match status" value="1"/>
</dbReference>
<gene>
    <name evidence="1" type="ORF">AFCDBAGC_0861</name>
</gene>
<name>A0ABQ4QCT0_9HYPH</name>
<dbReference type="PANTHER" id="PTHR14136">
    <property type="entry name" value="BTB_POZ DOMAIN-CONTAINING PROTEIN KCTD9"/>
    <property type="match status" value="1"/>
</dbReference>
<keyword evidence="2" id="KW-1185">Reference proteome</keyword>
<dbReference type="RefSeq" id="WP_147828374.1">
    <property type="nucleotide sequence ID" value="NZ_BPQG01000007.1"/>
</dbReference>
<dbReference type="Pfam" id="PF00805">
    <property type="entry name" value="Pentapeptide"/>
    <property type="match status" value="1"/>
</dbReference>
<proteinExistence type="predicted"/>
<evidence type="ECO:0000313" key="1">
    <source>
        <dbReference type="EMBL" id="GJD43019.1"/>
    </source>
</evidence>
<sequence length="107" mass="11533">MTSLSPRDRPIRNLRGAFIRQTDLSNADLRDAELSGADASNARFTRSNFEGARLVGTILRGADLTGAKNLTVEQLASAVIDARTVLPDYIDCSRLRDAVESPADIAS</sequence>
<dbReference type="Gene3D" id="2.160.20.80">
    <property type="entry name" value="E3 ubiquitin-protein ligase SopA"/>
    <property type="match status" value="1"/>
</dbReference>
<organism evidence="1 2">
    <name type="scientific">Methylobacterium cerastii</name>
    <dbReference type="NCBI Taxonomy" id="932741"/>
    <lineage>
        <taxon>Bacteria</taxon>
        <taxon>Pseudomonadati</taxon>
        <taxon>Pseudomonadota</taxon>
        <taxon>Alphaproteobacteria</taxon>
        <taxon>Hyphomicrobiales</taxon>
        <taxon>Methylobacteriaceae</taxon>
        <taxon>Methylobacterium</taxon>
    </lineage>
</organism>
<protein>
    <recommendedName>
        <fullName evidence="3">Pentapeptide repeat-containing protein</fullName>
    </recommendedName>
</protein>
<accession>A0ABQ4QCT0</accession>